<protein>
    <submittedName>
        <fullName evidence="1">Uncharacterized protein</fullName>
    </submittedName>
</protein>
<dbReference type="AlphaFoldDB" id="A0A067G2V2"/>
<evidence type="ECO:0000313" key="2">
    <source>
        <dbReference type="Proteomes" id="UP000027120"/>
    </source>
</evidence>
<dbReference type="EMBL" id="KK784887">
    <property type="protein sequence ID" value="KDO72680.1"/>
    <property type="molecule type" value="Genomic_DNA"/>
</dbReference>
<evidence type="ECO:0000313" key="1">
    <source>
        <dbReference type="EMBL" id="KDO72680.1"/>
    </source>
</evidence>
<dbReference type="Proteomes" id="UP000027120">
    <property type="component" value="Unassembled WGS sequence"/>
</dbReference>
<proteinExistence type="predicted"/>
<sequence>MRTICIDFFLHRNEDCQMLNAIALYLLSPAKTLLKNSLHCCLLWRCLVFSVEVPRDFVLVPSRSSFTILFI</sequence>
<gene>
    <name evidence="1" type="ORF">CISIN_1g046625mg</name>
</gene>
<accession>A0A067G2V2</accession>
<reference evidence="1 2" key="1">
    <citation type="submission" date="2014-04" db="EMBL/GenBank/DDBJ databases">
        <authorList>
            <consortium name="International Citrus Genome Consortium"/>
            <person name="Gmitter F."/>
            <person name="Chen C."/>
            <person name="Farmerie W."/>
            <person name="Harkins T."/>
            <person name="Desany B."/>
            <person name="Mohiuddin M."/>
            <person name="Kodira C."/>
            <person name="Borodovsky M."/>
            <person name="Lomsadze A."/>
            <person name="Burns P."/>
            <person name="Jenkins J."/>
            <person name="Prochnik S."/>
            <person name="Shu S."/>
            <person name="Chapman J."/>
            <person name="Pitluck S."/>
            <person name="Schmutz J."/>
            <person name="Rokhsar D."/>
        </authorList>
    </citation>
    <scope>NUCLEOTIDE SEQUENCE</scope>
</reference>
<name>A0A067G2V2_CITSI</name>
<keyword evidence="2" id="KW-1185">Reference proteome</keyword>
<organism evidence="1 2">
    <name type="scientific">Citrus sinensis</name>
    <name type="common">Sweet orange</name>
    <name type="synonym">Citrus aurantium var. sinensis</name>
    <dbReference type="NCBI Taxonomy" id="2711"/>
    <lineage>
        <taxon>Eukaryota</taxon>
        <taxon>Viridiplantae</taxon>
        <taxon>Streptophyta</taxon>
        <taxon>Embryophyta</taxon>
        <taxon>Tracheophyta</taxon>
        <taxon>Spermatophyta</taxon>
        <taxon>Magnoliopsida</taxon>
        <taxon>eudicotyledons</taxon>
        <taxon>Gunneridae</taxon>
        <taxon>Pentapetalae</taxon>
        <taxon>rosids</taxon>
        <taxon>malvids</taxon>
        <taxon>Sapindales</taxon>
        <taxon>Rutaceae</taxon>
        <taxon>Aurantioideae</taxon>
        <taxon>Citrus</taxon>
    </lineage>
</organism>